<protein>
    <submittedName>
        <fullName evidence="6">ABC transporter substrate-binding protein</fullName>
    </submittedName>
</protein>
<feature type="region of interest" description="Disordered" evidence="4">
    <location>
        <begin position="123"/>
        <end position="165"/>
    </location>
</feature>
<dbReference type="GO" id="GO:0046872">
    <property type="term" value="F:metal ion binding"/>
    <property type="evidence" value="ECO:0007669"/>
    <property type="project" value="InterPro"/>
</dbReference>
<feature type="signal peptide" evidence="5">
    <location>
        <begin position="1"/>
        <end position="20"/>
    </location>
</feature>
<dbReference type="PRINTS" id="PR00690">
    <property type="entry name" value="ADHESNFAMILY"/>
</dbReference>
<dbReference type="Proteomes" id="UP000216133">
    <property type="component" value="Unassembled WGS sequence"/>
</dbReference>
<accession>A0A268S1R2</accession>
<dbReference type="InterPro" id="IPR050492">
    <property type="entry name" value="Bact_metal-bind_prot9"/>
</dbReference>
<dbReference type="PANTHER" id="PTHR42953">
    <property type="entry name" value="HIGH-AFFINITY ZINC UPTAKE SYSTEM PROTEIN ZNUA-RELATED"/>
    <property type="match status" value="1"/>
</dbReference>
<evidence type="ECO:0000256" key="5">
    <source>
        <dbReference type="SAM" id="SignalP"/>
    </source>
</evidence>
<feature type="chain" id="PRO_5039554267" evidence="5">
    <location>
        <begin position="21"/>
        <end position="451"/>
    </location>
</feature>
<dbReference type="PRINTS" id="PR00691">
    <property type="entry name" value="ADHESINB"/>
</dbReference>
<keyword evidence="1 3" id="KW-0813">Transport</keyword>
<evidence type="ECO:0000313" key="6">
    <source>
        <dbReference type="EMBL" id="PAF26387.1"/>
    </source>
</evidence>
<proteinExistence type="inferred from homology"/>
<name>A0A268S1R2_SHOCL</name>
<sequence>MRKYLMVASASLLALGACQPADESQSGPSEEDTITVYTTIFPYEDWTKKIGGEFVEVENIVPVGADAHTYEPTPQTMIDVAEADAFIYNGASLEAFADKITSAVEDHDVVTLEASAATDLIANSHDHDHGHDHDDHNHEAEDEHDYHNHEGEDGHDHDHHDNEGEAGDIATATIDGLADHYHSGDTVELTAQSPKNSDHWHWYTLAAGGDATDPDAWEVIPDNHSDVYTGTAEEDGIQIIARQFDDDHHVIAESEPVTIQIDDHEEEGGSHDGHHHGDQDPHVWLDPIRSIEMAEAIKDMLVELKPEQEAYFNDNFETLKAQFEELDTQMQEMVNDASVDTFIVSHAGYGYWEERYGIKQIGIAGISSTDEPSQTQLVETVETAKELGLHYVVFEPNITPSVAKVVQDHLGAEALTIHPLEALTQEDEQADADYFSIMENNIETLRTALNN</sequence>
<dbReference type="AlphaFoldDB" id="A0A268S1R2"/>
<evidence type="ECO:0000256" key="3">
    <source>
        <dbReference type="RuleBase" id="RU003512"/>
    </source>
</evidence>
<dbReference type="RefSeq" id="WP_073303890.1">
    <property type="nucleotide sequence ID" value="NZ_JAHHYG010000017.1"/>
</dbReference>
<dbReference type="PROSITE" id="PS51257">
    <property type="entry name" value="PROKAR_LIPOPROTEIN"/>
    <property type="match status" value="1"/>
</dbReference>
<dbReference type="InterPro" id="IPR006129">
    <property type="entry name" value="AdhesinB"/>
</dbReference>
<evidence type="ECO:0000256" key="2">
    <source>
        <dbReference type="ARBA" id="ARBA00022729"/>
    </source>
</evidence>
<dbReference type="GO" id="GO:0007155">
    <property type="term" value="P:cell adhesion"/>
    <property type="evidence" value="ECO:0007669"/>
    <property type="project" value="InterPro"/>
</dbReference>
<evidence type="ECO:0000256" key="4">
    <source>
        <dbReference type="SAM" id="MobiDB-lite"/>
    </source>
</evidence>
<dbReference type="EMBL" id="NPBS01000037">
    <property type="protein sequence ID" value="PAF26387.1"/>
    <property type="molecule type" value="Genomic_DNA"/>
</dbReference>
<reference evidence="6 7" key="1">
    <citation type="submission" date="2017-07" db="EMBL/GenBank/DDBJ databases">
        <title>Isolation and whole genome analysis of endospore-forming bacteria from heroin.</title>
        <authorList>
            <person name="Kalinowski J."/>
            <person name="Ahrens B."/>
            <person name="Al-Dilaimi A."/>
            <person name="Winkler A."/>
            <person name="Wibberg D."/>
            <person name="Schleenbecker U."/>
            <person name="Ruckert C."/>
            <person name="Wolfel R."/>
            <person name="Grass G."/>
        </authorList>
    </citation>
    <scope>NUCLEOTIDE SEQUENCE [LARGE SCALE GENOMIC DNA]</scope>
    <source>
        <strain evidence="6 7">7523-2</strain>
    </source>
</reference>
<organism evidence="6 7">
    <name type="scientific">Shouchella clausii</name>
    <name type="common">Alkalihalobacillus clausii</name>
    <dbReference type="NCBI Taxonomy" id="79880"/>
    <lineage>
        <taxon>Bacteria</taxon>
        <taxon>Bacillati</taxon>
        <taxon>Bacillota</taxon>
        <taxon>Bacilli</taxon>
        <taxon>Bacillales</taxon>
        <taxon>Bacillaceae</taxon>
        <taxon>Shouchella</taxon>
    </lineage>
</organism>
<dbReference type="Pfam" id="PF01297">
    <property type="entry name" value="ZnuA"/>
    <property type="match status" value="2"/>
</dbReference>
<evidence type="ECO:0000256" key="1">
    <source>
        <dbReference type="ARBA" id="ARBA00022448"/>
    </source>
</evidence>
<dbReference type="PANTHER" id="PTHR42953:SF8">
    <property type="entry name" value="ZINT DOMAIN-CONTAINING PROTEIN"/>
    <property type="match status" value="1"/>
</dbReference>
<dbReference type="GO" id="GO:0030001">
    <property type="term" value="P:metal ion transport"/>
    <property type="evidence" value="ECO:0007669"/>
    <property type="project" value="InterPro"/>
</dbReference>
<keyword evidence="2 5" id="KW-0732">Signal</keyword>
<dbReference type="Gene3D" id="3.40.50.1980">
    <property type="entry name" value="Nitrogenase molybdenum iron protein domain"/>
    <property type="match status" value="3"/>
</dbReference>
<evidence type="ECO:0000313" key="7">
    <source>
        <dbReference type="Proteomes" id="UP000216133"/>
    </source>
</evidence>
<feature type="compositionally biased region" description="Basic and acidic residues" evidence="4">
    <location>
        <begin position="124"/>
        <end position="163"/>
    </location>
</feature>
<comment type="caution">
    <text evidence="6">The sequence shown here is derived from an EMBL/GenBank/DDBJ whole genome shotgun (WGS) entry which is preliminary data.</text>
</comment>
<gene>
    <name evidence="6" type="ORF">CHH61_08340</name>
</gene>
<dbReference type="SUPFAM" id="SSF53807">
    <property type="entry name" value="Helical backbone' metal receptor"/>
    <property type="match status" value="2"/>
</dbReference>
<comment type="similarity">
    <text evidence="3">Belongs to the bacterial solute-binding protein 9 family.</text>
</comment>
<dbReference type="InterPro" id="IPR006128">
    <property type="entry name" value="Lipoprotein_PsaA-like"/>
</dbReference>
<dbReference type="InterPro" id="IPR006127">
    <property type="entry name" value="ZnuA-like"/>
</dbReference>